<comment type="caution">
    <text evidence="6">The sequence shown here is derived from an EMBL/GenBank/DDBJ whole genome shotgun (WGS) entry which is preliminary data.</text>
</comment>
<dbReference type="GO" id="GO:0005886">
    <property type="term" value="C:plasma membrane"/>
    <property type="evidence" value="ECO:0007669"/>
    <property type="project" value="UniProtKB-SubCell"/>
</dbReference>
<evidence type="ECO:0000256" key="4">
    <source>
        <dbReference type="ARBA" id="ARBA00022989"/>
    </source>
</evidence>
<dbReference type="InterPro" id="IPR019108">
    <property type="entry name" value="Caa3_assmbl_CtaG-rel"/>
</dbReference>
<reference evidence="6" key="2">
    <citation type="submission" date="2020-09" db="EMBL/GenBank/DDBJ databases">
        <authorList>
            <person name="Sun Q."/>
            <person name="Zhou Y."/>
        </authorList>
    </citation>
    <scope>NUCLEOTIDE SEQUENCE</scope>
    <source>
        <strain evidence="6">CGMCC 4.7308</strain>
    </source>
</reference>
<evidence type="ECO:0000256" key="5">
    <source>
        <dbReference type="ARBA" id="ARBA00023136"/>
    </source>
</evidence>
<evidence type="ECO:0000313" key="7">
    <source>
        <dbReference type="Proteomes" id="UP000655208"/>
    </source>
</evidence>
<gene>
    <name evidence="6" type="ORF">GCM10011594_10620</name>
</gene>
<evidence type="ECO:0000256" key="2">
    <source>
        <dbReference type="ARBA" id="ARBA00022475"/>
    </source>
</evidence>
<comment type="subcellular location">
    <subcellularLocation>
        <location evidence="1">Cell membrane</location>
        <topology evidence="1">Multi-pass membrane protein</topology>
    </subcellularLocation>
</comment>
<keyword evidence="5" id="KW-0472">Membrane</keyword>
<name>A0A917SR24_9ACTN</name>
<dbReference type="Proteomes" id="UP000655208">
    <property type="component" value="Unassembled WGS sequence"/>
</dbReference>
<dbReference type="EMBL" id="BMNA01000002">
    <property type="protein sequence ID" value="GGL92712.1"/>
    <property type="molecule type" value="Genomic_DNA"/>
</dbReference>
<keyword evidence="4" id="KW-1133">Transmembrane helix</keyword>
<evidence type="ECO:0000313" key="6">
    <source>
        <dbReference type="EMBL" id="GGL92712.1"/>
    </source>
</evidence>
<reference evidence="6" key="1">
    <citation type="journal article" date="2014" name="Int. J. Syst. Evol. Microbiol.">
        <title>Complete genome sequence of Corynebacterium casei LMG S-19264T (=DSM 44701T), isolated from a smear-ripened cheese.</title>
        <authorList>
            <consortium name="US DOE Joint Genome Institute (JGI-PGF)"/>
            <person name="Walter F."/>
            <person name="Albersmeier A."/>
            <person name="Kalinowski J."/>
            <person name="Ruckert C."/>
        </authorList>
    </citation>
    <scope>NUCLEOTIDE SEQUENCE</scope>
    <source>
        <strain evidence="6">CGMCC 4.7308</strain>
    </source>
</reference>
<keyword evidence="3" id="KW-0812">Transmembrane</keyword>
<evidence type="ECO:0000256" key="1">
    <source>
        <dbReference type="ARBA" id="ARBA00004651"/>
    </source>
</evidence>
<dbReference type="AlphaFoldDB" id="A0A917SR24"/>
<keyword evidence="7" id="KW-1185">Reference proteome</keyword>
<accession>A0A917SR24</accession>
<protein>
    <submittedName>
        <fullName evidence="6">Uncharacterized protein</fullName>
    </submittedName>
</protein>
<proteinExistence type="predicted"/>
<dbReference type="Pfam" id="PF09678">
    <property type="entry name" value="Caa3_CtaG"/>
    <property type="match status" value="1"/>
</dbReference>
<keyword evidence="2" id="KW-1003">Cell membrane</keyword>
<evidence type="ECO:0000256" key="3">
    <source>
        <dbReference type="ARBA" id="ARBA00022692"/>
    </source>
</evidence>
<sequence>MAGCLFAWYLTGVDPAPRRPGAAVRLAVLVAAAAAHDVVAKLAWARSLPAGAGSPEQLRTAAELLYYGGTAVEALVAGAVMARWYARSGRDLRRAEARAARVPAGRAVAASRARSQAAARGGRTRVTT</sequence>
<organism evidence="6 7">
    <name type="scientific">Nakamurella endophytica</name>
    <dbReference type="NCBI Taxonomy" id="1748367"/>
    <lineage>
        <taxon>Bacteria</taxon>
        <taxon>Bacillati</taxon>
        <taxon>Actinomycetota</taxon>
        <taxon>Actinomycetes</taxon>
        <taxon>Nakamurellales</taxon>
        <taxon>Nakamurellaceae</taxon>
        <taxon>Nakamurella</taxon>
    </lineage>
</organism>